<proteinExistence type="predicted"/>
<organism evidence="2 3">
    <name type="scientific">Sporothrix epigloea</name>
    <dbReference type="NCBI Taxonomy" id="1892477"/>
    <lineage>
        <taxon>Eukaryota</taxon>
        <taxon>Fungi</taxon>
        <taxon>Dikarya</taxon>
        <taxon>Ascomycota</taxon>
        <taxon>Pezizomycotina</taxon>
        <taxon>Sordariomycetes</taxon>
        <taxon>Sordariomycetidae</taxon>
        <taxon>Ophiostomatales</taxon>
        <taxon>Ophiostomataceae</taxon>
        <taxon>Sporothrix</taxon>
    </lineage>
</organism>
<dbReference type="EMBL" id="CAWUOM010000019">
    <property type="protein sequence ID" value="CAK7265728.1"/>
    <property type="molecule type" value="Genomic_DNA"/>
</dbReference>
<evidence type="ECO:0000313" key="3">
    <source>
        <dbReference type="Proteomes" id="UP001642501"/>
    </source>
</evidence>
<dbReference type="PANTHER" id="PTHR15492:SF1">
    <property type="entry name" value="CYCLIN-D1-BINDING PROTEIN 1"/>
    <property type="match status" value="1"/>
</dbReference>
<name>A0ABP0DBX8_9PEZI</name>
<dbReference type="InterPro" id="IPR026907">
    <property type="entry name" value="GCIP-like"/>
</dbReference>
<accession>A0ABP0DBX8</accession>
<sequence>MASLGKVPDSSAVEALSKTVDAALRVIEAVLRLVREAYDDAKTAKAGIASAAVSNDPAPSSSTKISDTWVPPTELDVFALARDASLLIRAHGTKISLLIINEPFTPSAIEKVIKELDRVVLSLGTAAQQCYGDRYTYHARQEMARRCMAVLEQTRHLLNAIPRDGRVVPEAQRTGGASVSTGSQVQPKAMADRGSYTKIGILWAECDGLVSFCKDGIDGFFSQSVKQLAEQLKDEQEELREWGDEDGDESDNDNDDFDQGDVSDSGYDDGEVDPQENDNDATQAMLDALMNTRHIPPDDPDGLRPRLETVIKKIQLVLLLCRALTKRRLTKPALPTLPLPTPEGNIAARLDGTIAALQTTVNLFEDLAGAFYKLDVADVDEIMGQCFDAAASVSRQLSRPFVSTSGSSSDLFTEWATKFESEIRAIA</sequence>
<feature type="compositionally biased region" description="Acidic residues" evidence="1">
    <location>
        <begin position="243"/>
        <end position="278"/>
    </location>
</feature>
<reference evidence="2 3" key="1">
    <citation type="submission" date="2024-01" db="EMBL/GenBank/DDBJ databases">
        <authorList>
            <person name="Allen C."/>
            <person name="Tagirdzhanova G."/>
        </authorList>
    </citation>
    <scope>NUCLEOTIDE SEQUENCE [LARGE SCALE GENOMIC DNA]</scope>
    <source>
        <strain evidence="2 3">CBS 573.63</strain>
    </source>
</reference>
<dbReference type="Proteomes" id="UP001642501">
    <property type="component" value="Unassembled WGS sequence"/>
</dbReference>
<keyword evidence="3" id="KW-1185">Reference proteome</keyword>
<feature type="region of interest" description="Disordered" evidence="1">
    <location>
        <begin position="232"/>
        <end position="278"/>
    </location>
</feature>
<gene>
    <name evidence="2" type="ORF">SEPCBS57363_001733</name>
</gene>
<protein>
    <submittedName>
        <fullName evidence="2">Uncharacterized protein</fullName>
    </submittedName>
</protein>
<evidence type="ECO:0000313" key="2">
    <source>
        <dbReference type="EMBL" id="CAK7265728.1"/>
    </source>
</evidence>
<comment type="caution">
    <text evidence="2">The sequence shown here is derived from an EMBL/GenBank/DDBJ whole genome shotgun (WGS) entry which is preliminary data.</text>
</comment>
<feature type="compositionally biased region" description="Basic and acidic residues" evidence="1">
    <location>
        <begin position="232"/>
        <end position="242"/>
    </location>
</feature>
<evidence type="ECO:0000256" key="1">
    <source>
        <dbReference type="SAM" id="MobiDB-lite"/>
    </source>
</evidence>
<dbReference type="PANTHER" id="PTHR15492">
    <property type="entry name" value="CYCLIN D1-BINDING PROTEIN 1"/>
    <property type="match status" value="1"/>
</dbReference>